<keyword evidence="1" id="KW-0479">Metal-binding</keyword>
<dbReference type="SUPFAM" id="SSF55920">
    <property type="entry name" value="Creatinase/aminopeptidase"/>
    <property type="match status" value="1"/>
</dbReference>
<evidence type="ECO:0000256" key="1">
    <source>
        <dbReference type="ARBA" id="ARBA00022723"/>
    </source>
</evidence>
<dbReference type="InterPro" id="IPR036005">
    <property type="entry name" value="Creatinase/aminopeptidase-like"/>
</dbReference>
<dbReference type="Gene3D" id="3.90.230.10">
    <property type="entry name" value="Creatinase/methionine aminopeptidase superfamily"/>
    <property type="match status" value="1"/>
</dbReference>
<gene>
    <name evidence="5" type="ORF">G9U52_22920</name>
</gene>
<keyword evidence="6" id="KW-1185">Reference proteome</keyword>
<feature type="domain" description="Peptidase M24" evidence="3">
    <location>
        <begin position="138"/>
        <end position="339"/>
    </location>
</feature>
<name>A0ABX0JFP5_9BACL</name>
<dbReference type="InterPro" id="IPR001714">
    <property type="entry name" value="Pept_M24_MAP"/>
</dbReference>
<dbReference type="Gene3D" id="3.40.350.10">
    <property type="entry name" value="Creatinase/prolidase N-terminal domain"/>
    <property type="match status" value="1"/>
</dbReference>
<evidence type="ECO:0000259" key="4">
    <source>
        <dbReference type="Pfam" id="PF01321"/>
    </source>
</evidence>
<evidence type="ECO:0000313" key="6">
    <source>
        <dbReference type="Proteomes" id="UP001165962"/>
    </source>
</evidence>
<dbReference type="RefSeq" id="WP_166152971.1">
    <property type="nucleotide sequence ID" value="NZ_JAAOIW010000009.1"/>
</dbReference>
<dbReference type="EMBL" id="JAAOIW010000009">
    <property type="protein sequence ID" value="NHN32681.1"/>
    <property type="molecule type" value="Genomic_DNA"/>
</dbReference>
<dbReference type="PROSITE" id="PS00491">
    <property type="entry name" value="PROLINE_PEPTIDASE"/>
    <property type="match status" value="1"/>
</dbReference>
<dbReference type="Pfam" id="PF01321">
    <property type="entry name" value="Creatinase_N"/>
    <property type="match status" value="1"/>
</dbReference>
<dbReference type="CDD" id="cd01092">
    <property type="entry name" value="APP-like"/>
    <property type="match status" value="1"/>
</dbReference>
<dbReference type="PRINTS" id="PR00599">
    <property type="entry name" value="MAPEPTIDASE"/>
</dbReference>
<dbReference type="InterPro" id="IPR000587">
    <property type="entry name" value="Creatinase_N"/>
</dbReference>
<dbReference type="InterPro" id="IPR029149">
    <property type="entry name" value="Creatin/AminoP/Spt16_N"/>
</dbReference>
<organism evidence="5 6">
    <name type="scientific">Paenibacillus agricola</name>
    <dbReference type="NCBI Taxonomy" id="2716264"/>
    <lineage>
        <taxon>Bacteria</taxon>
        <taxon>Bacillati</taxon>
        <taxon>Bacillota</taxon>
        <taxon>Bacilli</taxon>
        <taxon>Bacillales</taxon>
        <taxon>Paenibacillaceae</taxon>
        <taxon>Paenibacillus</taxon>
    </lineage>
</organism>
<evidence type="ECO:0000256" key="2">
    <source>
        <dbReference type="ARBA" id="ARBA00022801"/>
    </source>
</evidence>
<evidence type="ECO:0000259" key="3">
    <source>
        <dbReference type="Pfam" id="PF00557"/>
    </source>
</evidence>
<feature type="domain" description="Creatinase N-terminal" evidence="4">
    <location>
        <begin position="5"/>
        <end position="129"/>
    </location>
</feature>
<reference evidence="5" key="1">
    <citation type="submission" date="2020-03" db="EMBL/GenBank/DDBJ databases">
        <title>Draft sequencing of Paenibacilllus sp. S3N08.</title>
        <authorList>
            <person name="Kim D.-U."/>
        </authorList>
    </citation>
    <scope>NUCLEOTIDE SEQUENCE</scope>
    <source>
        <strain evidence="5">S3N08</strain>
    </source>
</reference>
<dbReference type="PANTHER" id="PTHR46112:SF3">
    <property type="entry name" value="AMINOPEPTIDASE YPDF"/>
    <property type="match status" value="1"/>
</dbReference>
<proteinExistence type="predicted"/>
<dbReference type="GO" id="GO:0004177">
    <property type="term" value="F:aminopeptidase activity"/>
    <property type="evidence" value="ECO:0007669"/>
    <property type="project" value="UniProtKB-KW"/>
</dbReference>
<dbReference type="Pfam" id="PF00557">
    <property type="entry name" value="Peptidase_M24"/>
    <property type="match status" value="1"/>
</dbReference>
<evidence type="ECO:0000313" key="5">
    <source>
        <dbReference type="EMBL" id="NHN32681.1"/>
    </source>
</evidence>
<sequence length="356" mass="39739">MESKRIEKIREQLKLHELDALLITKRCNRKYVSGFTSSAGCVLITKSEAILFTDFRYRIQATKQAVLYKVIEYTGQPETMLSKWLNSLQIHRLGFEQSDVSYGAYLALQGAFNGVELVPTHHLVEQLRSYKDDYELKMIRKAVEIADMAFEHILGILKPGMSERAVAAELEYFIRRNGAPSSAFPMIIASGVNSALPHGYASEKVIVTNEFITMDFGAEYEGYLSDLTRTVIVGQPTAKHKEIYGIVLEANLAAIQNLKPGMSGVEADSLARDIISYYNYGDCFGHGLGHGIGLEIHEKERFSQDSSMVLEAGMVMTIEPGIYIPGWGGVRIEDDILITPTGIEVLTQARKEFILI</sequence>
<keyword evidence="5" id="KW-0031">Aminopeptidase</keyword>
<dbReference type="InterPro" id="IPR050659">
    <property type="entry name" value="Peptidase_M24B"/>
</dbReference>
<dbReference type="InterPro" id="IPR000994">
    <property type="entry name" value="Pept_M24"/>
</dbReference>
<protein>
    <submittedName>
        <fullName evidence="5">Aminopeptidase P family protein</fullName>
    </submittedName>
</protein>
<dbReference type="InterPro" id="IPR001131">
    <property type="entry name" value="Peptidase_M24B_aminopep-P_CS"/>
</dbReference>
<keyword evidence="5" id="KW-0645">Protease</keyword>
<comment type="caution">
    <text evidence="5">The sequence shown here is derived from an EMBL/GenBank/DDBJ whole genome shotgun (WGS) entry which is preliminary data.</text>
</comment>
<dbReference type="Proteomes" id="UP001165962">
    <property type="component" value="Unassembled WGS sequence"/>
</dbReference>
<dbReference type="PANTHER" id="PTHR46112">
    <property type="entry name" value="AMINOPEPTIDASE"/>
    <property type="match status" value="1"/>
</dbReference>
<keyword evidence="2" id="KW-0378">Hydrolase</keyword>
<accession>A0ABX0JFP5</accession>